<protein>
    <submittedName>
        <fullName evidence="15">Type II secretion system secretin GspD</fullName>
    </submittedName>
</protein>
<dbReference type="InterPro" id="IPR049371">
    <property type="entry name" value="GspD-like_N0"/>
</dbReference>
<dbReference type="PROSITE" id="PS00875">
    <property type="entry name" value="T2SP_D"/>
    <property type="match status" value="1"/>
</dbReference>
<evidence type="ECO:0000259" key="12">
    <source>
        <dbReference type="Pfam" id="PF00263"/>
    </source>
</evidence>
<evidence type="ECO:0000256" key="9">
    <source>
        <dbReference type="ARBA" id="ARBA00023237"/>
    </source>
</evidence>
<comment type="caution">
    <text evidence="15">The sequence shown here is derived from an EMBL/GenBank/DDBJ whole genome shotgun (WGS) entry which is preliminary data.</text>
</comment>
<comment type="similarity">
    <text evidence="2">Belongs to the bacterial secretin family. GSP D subfamily.</text>
</comment>
<feature type="domain" description="NolW-like" evidence="13">
    <location>
        <begin position="286"/>
        <end position="369"/>
    </location>
</feature>
<evidence type="ECO:0000256" key="7">
    <source>
        <dbReference type="ARBA" id="ARBA00022927"/>
    </source>
</evidence>
<proteinExistence type="inferred from homology"/>
<name>A0A8J6UL34_9BACT</name>
<dbReference type="GO" id="GO:0015628">
    <property type="term" value="P:protein secretion by the type II secretion system"/>
    <property type="evidence" value="ECO:0007669"/>
    <property type="project" value="InterPro"/>
</dbReference>
<evidence type="ECO:0000256" key="1">
    <source>
        <dbReference type="ARBA" id="ARBA00004442"/>
    </source>
</evidence>
<dbReference type="Pfam" id="PF03958">
    <property type="entry name" value="Secretin_N"/>
    <property type="match status" value="3"/>
</dbReference>
<dbReference type="InterPro" id="IPR038591">
    <property type="entry name" value="NolW-like_sf"/>
</dbReference>
<dbReference type="Proteomes" id="UP000632828">
    <property type="component" value="Unassembled WGS sequence"/>
</dbReference>
<dbReference type="InterPro" id="IPR050810">
    <property type="entry name" value="Bact_Secretion_Sys_Channel"/>
</dbReference>
<dbReference type="EMBL" id="JACWUN010000007">
    <property type="protein sequence ID" value="MBD1400487.1"/>
    <property type="molecule type" value="Genomic_DNA"/>
</dbReference>
<feature type="signal peptide" evidence="11">
    <location>
        <begin position="1"/>
        <end position="31"/>
    </location>
</feature>
<comment type="subcellular location">
    <subcellularLocation>
        <location evidence="1 10">Cell outer membrane</location>
    </subcellularLocation>
</comment>
<gene>
    <name evidence="15" type="primary">gspD</name>
    <name evidence="15" type="ORF">ICT70_07370</name>
</gene>
<evidence type="ECO:0000256" key="8">
    <source>
        <dbReference type="ARBA" id="ARBA00023136"/>
    </source>
</evidence>
<dbReference type="GO" id="GO:0009279">
    <property type="term" value="C:cell outer membrane"/>
    <property type="evidence" value="ECO:0007669"/>
    <property type="project" value="UniProtKB-SubCell"/>
</dbReference>
<evidence type="ECO:0000256" key="6">
    <source>
        <dbReference type="ARBA" id="ARBA00022729"/>
    </source>
</evidence>
<keyword evidence="8" id="KW-0472">Membrane</keyword>
<evidence type="ECO:0000313" key="15">
    <source>
        <dbReference type="EMBL" id="MBD1400487.1"/>
    </source>
</evidence>
<evidence type="ECO:0000256" key="10">
    <source>
        <dbReference type="RuleBase" id="RU004004"/>
    </source>
</evidence>
<evidence type="ECO:0000256" key="3">
    <source>
        <dbReference type="ARBA" id="ARBA00022448"/>
    </source>
</evidence>
<keyword evidence="3 10" id="KW-0813">Transport</keyword>
<evidence type="ECO:0000256" key="4">
    <source>
        <dbReference type="ARBA" id="ARBA00022452"/>
    </source>
</evidence>
<dbReference type="PANTHER" id="PTHR30332:SF24">
    <property type="entry name" value="SECRETIN GSPD-RELATED"/>
    <property type="match status" value="1"/>
</dbReference>
<dbReference type="PRINTS" id="PR00811">
    <property type="entry name" value="BCTERIALGSPD"/>
</dbReference>
<feature type="domain" description="GspD-like N0" evidence="14">
    <location>
        <begin position="39"/>
        <end position="108"/>
    </location>
</feature>
<dbReference type="InterPro" id="IPR001775">
    <property type="entry name" value="GspD/PilQ"/>
</dbReference>
<dbReference type="GO" id="GO:0015627">
    <property type="term" value="C:type II protein secretion system complex"/>
    <property type="evidence" value="ECO:0007669"/>
    <property type="project" value="InterPro"/>
</dbReference>
<keyword evidence="9" id="KW-0998">Cell outer membrane</keyword>
<dbReference type="NCBIfam" id="TIGR02517">
    <property type="entry name" value="type_II_gspD"/>
    <property type="match status" value="1"/>
</dbReference>
<evidence type="ECO:0000259" key="14">
    <source>
        <dbReference type="Pfam" id="PF21305"/>
    </source>
</evidence>
<keyword evidence="6 11" id="KW-0732">Signal</keyword>
<keyword evidence="4" id="KW-1134">Transmembrane beta strand</keyword>
<dbReference type="InterPro" id="IPR013356">
    <property type="entry name" value="T2SS_GspD"/>
</dbReference>
<evidence type="ECO:0000256" key="11">
    <source>
        <dbReference type="SAM" id="SignalP"/>
    </source>
</evidence>
<dbReference type="Gene3D" id="3.30.1370.120">
    <property type="match status" value="3"/>
</dbReference>
<dbReference type="Pfam" id="PF21305">
    <property type="entry name" value="type_II_gspD_N0"/>
    <property type="match status" value="1"/>
</dbReference>
<dbReference type="PANTHER" id="PTHR30332">
    <property type="entry name" value="PROBABLE GENERAL SECRETION PATHWAY PROTEIN D"/>
    <property type="match status" value="1"/>
</dbReference>
<evidence type="ECO:0000259" key="13">
    <source>
        <dbReference type="Pfam" id="PF03958"/>
    </source>
</evidence>
<dbReference type="RefSeq" id="WP_191155061.1">
    <property type="nucleotide sequence ID" value="NZ_JACWUN010000007.1"/>
</dbReference>
<feature type="domain" description="NolW-like" evidence="13">
    <location>
        <begin position="199"/>
        <end position="279"/>
    </location>
</feature>
<dbReference type="InterPro" id="IPR004845">
    <property type="entry name" value="T2SS_GspD_CS"/>
</dbReference>
<sequence>MERKQYFPGRILVFWLVIALFCLSGSTIATADDEMMITLDFQNVELVDMIGTISELTGKNFLYDETVRGKVSILSPEPVSLDEAYRLFLTVLRVRGFAVVPAGGVNKIVALATAKEETLPFTNQRGLGDQHVTRILTVRHLDATVAVETIMRPLMPRTSHVVAHQATNTIVITDTAENIERLNRLLHILDKTWDNDRIELVPLRFADAADVAAMTMQILEGDGSVAPTTGRAARAAAPGKKRIAGQIIPYERTNTLALQGEQLFIDQAKELIAQLDVEVEAGFTGVHVYYLEHAEAEPLAETINQIIAGAARAPSAPRAAEGQQQAADLFKDVKVTADKPTNSLIINASQDEFRNVMSLIGQLDIKRKQVFVEALIMDLSMNAVLKLGTSLQGAIDVGNDSLLFGASGSTPASAAGLVTDGVSSVLNQAVEGIMLGGMFNPITYTVGDITMTVPALSALINLSQTDDDINVLSAPRLLTSDNEEAEIIVGENVPIITSRSSTSSGDNIISAVERQDAALILRFTPQITAGGLVRMKIHQEISGVKERGTGVGTEDNVGPTLTKTLLRNSIVARDGETVVLGGLFRNQVTKNVSKVPLLGDIPILGWLFKSTSDSEEKRSLLIFITPRVIHDTDDLSRLTTDTHRDLQLFRSEGGTEAFFDKQRMKTIGDFAVPLEN</sequence>
<evidence type="ECO:0000256" key="2">
    <source>
        <dbReference type="ARBA" id="ARBA00006980"/>
    </source>
</evidence>
<evidence type="ECO:0000256" key="5">
    <source>
        <dbReference type="ARBA" id="ARBA00022692"/>
    </source>
</evidence>
<evidence type="ECO:0000313" key="16">
    <source>
        <dbReference type="Proteomes" id="UP000632828"/>
    </source>
</evidence>
<accession>A0A8J6UL34</accession>
<dbReference type="AlphaFoldDB" id="A0A8J6UL34"/>
<keyword evidence="16" id="KW-1185">Reference proteome</keyword>
<organism evidence="15 16">
    <name type="scientific">Pelovirga terrestris</name>
    <dbReference type="NCBI Taxonomy" id="2771352"/>
    <lineage>
        <taxon>Bacteria</taxon>
        <taxon>Pseudomonadati</taxon>
        <taxon>Thermodesulfobacteriota</taxon>
        <taxon>Desulfuromonadia</taxon>
        <taxon>Geobacterales</taxon>
        <taxon>Geobacteraceae</taxon>
        <taxon>Pelovirga</taxon>
    </lineage>
</organism>
<keyword evidence="5" id="KW-0812">Transmembrane</keyword>
<dbReference type="InterPro" id="IPR005644">
    <property type="entry name" value="NolW-like"/>
</dbReference>
<feature type="domain" description="NolW-like" evidence="13">
    <location>
        <begin position="133"/>
        <end position="193"/>
    </location>
</feature>
<feature type="domain" description="Type II/III secretion system secretin-like" evidence="12">
    <location>
        <begin position="464"/>
        <end position="629"/>
    </location>
</feature>
<reference evidence="15" key="1">
    <citation type="submission" date="2020-09" db="EMBL/GenBank/DDBJ databases">
        <title>Pelobacter alkaliphilus sp. nov., a novel anaerobic arsenate-reducing bacterium from terrestrial mud volcano.</title>
        <authorList>
            <person name="Khomyakova M.A."/>
            <person name="Merkel A.Y."/>
            <person name="Slobodkin A.I."/>
        </authorList>
    </citation>
    <scope>NUCLEOTIDE SEQUENCE</scope>
    <source>
        <strain evidence="15">M08fum</strain>
    </source>
</reference>
<feature type="chain" id="PRO_5035318042" evidence="11">
    <location>
        <begin position="32"/>
        <end position="676"/>
    </location>
</feature>
<keyword evidence="7" id="KW-0653">Protein transport</keyword>
<dbReference type="Pfam" id="PF00263">
    <property type="entry name" value="Secretin"/>
    <property type="match status" value="1"/>
</dbReference>
<dbReference type="InterPro" id="IPR004846">
    <property type="entry name" value="T2SS/T3SS_dom"/>
</dbReference>